<dbReference type="InterPro" id="IPR043129">
    <property type="entry name" value="ATPase_NBD"/>
</dbReference>
<evidence type="ECO:0000256" key="1">
    <source>
        <dbReference type="ARBA" id="ARBA00004434"/>
    </source>
</evidence>
<evidence type="ECO:0000256" key="8">
    <source>
        <dbReference type="ARBA" id="ARBA00022989"/>
    </source>
</evidence>
<dbReference type="InterPro" id="IPR013126">
    <property type="entry name" value="Hsp_70_fam"/>
</dbReference>
<dbReference type="Gene3D" id="3.30.420.40">
    <property type="match status" value="1"/>
</dbReference>
<dbReference type="CDD" id="cd03499">
    <property type="entry name" value="SQR_TypeC_SdhC"/>
    <property type="match status" value="1"/>
</dbReference>
<dbReference type="SUPFAM" id="SSF100920">
    <property type="entry name" value="Heat shock protein 70kD (HSP70), peptide-binding domain"/>
    <property type="match status" value="1"/>
</dbReference>
<dbReference type="InterPro" id="IPR029047">
    <property type="entry name" value="HSP70_peptide-bd_sf"/>
</dbReference>
<evidence type="ECO:0000256" key="6">
    <source>
        <dbReference type="ARBA" id="ARBA00022741"/>
    </source>
</evidence>
<evidence type="ECO:0000256" key="7">
    <source>
        <dbReference type="ARBA" id="ARBA00022840"/>
    </source>
</evidence>
<keyword evidence="7" id="KW-0067">ATP-binding</keyword>
<dbReference type="SUPFAM" id="SSF53067">
    <property type="entry name" value="Actin-like ATPase domain"/>
    <property type="match status" value="1"/>
</dbReference>
<dbReference type="GO" id="GO:0046872">
    <property type="term" value="F:metal ion binding"/>
    <property type="evidence" value="ECO:0007669"/>
    <property type="project" value="UniProtKB-KW"/>
</dbReference>
<dbReference type="PANTHER" id="PTHR10978:SF5">
    <property type="entry name" value="SUCCINATE DEHYDROGENASE CYTOCHROME B560 SUBUNIT, MITOCHONDRIAL"/>
    <property type="match status" value="1"/>
</dbReference>
<dbReference type="PRINTS" id="PR00301">
    <property type="entry name" value="HEATSHOCK70"/>
</dbReference>
<dbReference type="GO" id="GO:0140662">
    <property type="term" value="F:ATP-dependent protein folding chaperone"/>
    <property type="evidence" value="ECO:0007669"/>
    <property type="project" value="InterPro"/>
</dbReference>
<feature type="transmembrane region" description="Helical" evidence="11">
    <location>
        <begin position="256"/>
        <end position="274"/>
    </location>
</feature>
<dbReference type="GO" id="GO:0009055">
    <property type="term" value="F:electron transfer activity"/>
    <property type="evidence" value="ECO:0007669"/>
    <property type="project" value="InterPro"/>
</dbReference>
<keyword evidence="3" id="KW-0349">Heme</keyword>
<dbReference type="Pfam" id="PF01127">
    <property type="entry name" value="Sdh_cyt"/>
    <property type="match status" value="1"/>
</dbReference>
<gene>
    <name evidence="12" type="ORF">POPTR_001G285100</name>
</gene>
<dbReference type="InParanoid" id="A0A2K2C550"/>
<dbReference type="Pfam" id="PF00012">
    <property type="entry name" value="HSP70"/>
    <property type="match status" value="2"/>
</dbReference>
<comment type="subunit">
    <text evidence="2">Component of complex II composed of eight subunits in plants: four classical SDH subunits SDH1, SDH2, SDH3 and SDH4 (a flavoprotein (FP), an iron-sulfur protein (IP), and a cytochrome b composed of a large and a small subunit.), as well as four subunits unknown in mitochondria from bacteria and heterotrophic eukaryotes.</text>
</comment>
<evidence type="ECO:0000256" key="4">
    <source>
        <dbReference type="ARBA" id="ARBA00022692"/>
    </source>
</evidence>
<dbReference type="SUPFAM" id="SSF81343">
    <property type="entry name" value="Fumarate reductase respiratory complex transmembrane subunits"/>
    <property type="match status" value="1"/>
</dbReference>
<dbReference type="FunCoup" id="A0A2K2C550">
    <property type="interactions" value="289"/>
</dbReference>
<dbReference type="Gramene" id="Potri.001G285100.1.v4.1">
    <property type="protein sequence ID" value="Potri.001G285100.1.v4.1"/>
    <property type="gene ID" value="Potri.001G285100.v4.1"/>
</dbReference>
<keyword evidence="8 11" id="KW-1133">Transmembrane helix</keyword>
<dbReference type="EMBL" id="CM009290">
    <property type="protein sequence ID" value="PNT57155.1"/>
    <property type="molecule type" value="Genomic_DNA"/>
</dbReference>
<dbReference type="GO" id="GO:0005743">
    <property type="term" value="C:mitochondrial inner membrane"/>
    <property type="evidence" value="ECO:0007669"/>
    <property type="project" value="UniProtKB-SubCell"/>
</dbReference>
<feature type="transmembrane region" description="Helical" evidence="11">
    <location>
        <begin position="220"/>
        <end position="244"/>
    </location>
</feature>
<comment type="subcellular location">
    <subcellularLocation>
        <location evidence="1">Mitochondrion inner membrane</location>
        <topology evidence="1">Single-pass membrane protein</topology>
    </subcellularLocation>
</comment>
<name>A0A2K2C550_POPTR</name>
<dbReference type="GO" id="GO:0005524">
    <property type="term" value="F:ATP binding"/>
    <property type="evidence" value="ECO:0007669"/>
    <property type="project" value="UniProtKB-KW"/>
</dbReference>
<dbReference type="OMA" id="TMNILRP"/>
<keyword evidence="6" id="KW-0547">Nucleotide-binding</keyword>
<evidence type="ECO:0000256" key="10">
    <source>
        <dbReference type="ARBA" id="ARBA00023136"/>
    </source>
</evidence>
<dbReference type="InterPro" id="IPR000701">
    <property type="entry name" value="SuccDH_FuR_B_TM-su"/>
</dbReference>
<keyword evidence="5" id="KW-0479">Metal-binding</keyword>
<keyword evidence="9" id="KW-0408">Iron</keyword>
<dbReference type="InterPro" id="IPR014314">
    <property type="entry name" value="Succ_DH_cytb556"/>
</dbReference>
<protein>
    <submittedName>
        <fullName evidence="12">Uncharacterized protein</fullName>
    </submittedName>
</protein>
<evidence type="ECO:0000313" key="13">
    <source>
        <dbReference type="Proteomes" id="UP000006729"/>
    </source>
</evidence>
<keyword evidence="10 11" id="KW-0472">Membrane</keyword>
<evidence type="ECO:0000256" key="2">
    <source>
        <dbReference type="ARBA" id="ARBA00011313"/>
    </source>
</evidence>
<dbReference type="Gene3D" id="1.20.1300.10">
    <property type="entry name" value="Fumarate reductase/succinate dehydrogenase, transmembrane subunit"/>
    <property type="match status" value="1"/>
</dbReference>
<evidence type="ECO:0000313" key="12">
    <source>
        <dbReference type="EMBL" id="PNT57155.1"/>
    </source>
</evidence>
<accession>A0A2K2C550</accession>
<dbReference type="PANTHER" id="PTHR10978">
    <property type="entry name" value="SUCCINATE DEHYDROGENASE CYTOCHROME B560 SUBUNIT"/>
    <property type="match status" value="1"/>
</dbReference>
<evidence type="ECO:0000256" key="11">
    <source>
        <dbReference type="SAM" id="Phobius"/>
    </source>
</evidence>
<sequence>MATAALLRSLRRRDVASAPLSTYRCVTNNVKPSWAPSNFNQNWAGFSRAFSAKPAGGDFIGIDSGTTNSRVAFMEGKNSKVIENAEGSRATPSIVAFTPKIGARIFGKSPSKGVNPDKAVAMGGAIQGGILGGDFKELCLLGATPLSPGIKTRVFSTAADNKSQVAGIPPVPRGMSQIEMTSDIDQHNTMNILRPLSPHLPIYRPQVNSTFSIVNRISGAFLSTIVLCFYFICLKTGLICFNYYNFYQFLFYSSKLILTSIDVTAALALAYHLFYGVRHLLH</sequence>
<evidence type="ECO:0000256" key="3">
    <source>
        <dbReference type="ARBA" id="ARBA00022617"/>
    </source>
</evidence>
<dbReference type="Proteomes" id="UP000006729">
    <property type="component" value="Chromosome 1"/>
</dbReference>
<dbReference type="InterPro" id="IPR034804">
    <property type="entry name" value="SQR/QFR_C/D"/>
</dbReference>
<dbReference type="GO" id="GO:0045273">
    <property type="term" value="C:respiratory chain complex II (succinate dehydrogenase)"/>
    <property type="evidence" value="ECO:0000318"/>
    <property type="project" value="GO_Central"/>
</dbReference>
<keyword evidence="13" id="KW-1185">Reference proteome</keyword>
<reference evidence="12 13" key="1">
    <citation type="journal article" date="2006" name="Science">
        <title>The genome of black cottonwood, Populus trichocarpa (Torr. &amp; Gray).</title>
        <authorList>
            <person name="Tuskan G.A."/>
            <person name="Difazio S."/>
            <person name="Jansson S."/>
            <person name="Bohlmann J."/>
            <person name="Grigoriev I."/>
            <person name="Hellsten U."/>
            <person name="Putnam N."/>
            <person name="Ralph S."/>
            <person name="Rombauts S."/>
            <person name="Salamov A."/>
            <person name="Schein J."/>
            <person name="Sterck L."/>
            <person name="Aerts A."/>
            <person name="Bhalerao R.R."/>
            <person name="Bhalerao R.P."/>
            <person name="Blaudez D."/>
            <person name="Boerjan W."/>
            <person name="Brun A."/>
            <person name="Brunner A."/>
            <person name="Busov V."/>
            <person name="Campbell M."/>
            <person name="Carlson J."/>
            <person name="Chalot M."/>
            <person name="Chapman J."/>
            <person name="Chen G.L."/>
            <person name="Cooper D."/>
            <person name="Coutinho P.M."/>
            <person name="Couturier J."/>
            <person name="Covert S."/>
            <person name="Cronk Q."/>
            <person name="Cunningham R."/>
            <person name="Davis J."/>
            <person name="Degroeve S."/>
            <person name="Dejardin A."/>
            <person name="Depamphilis C."/>
            <person name="Detter J."/>
            <person name="Dirks B."/>
            <person name="Dubchak I."/>
            <person name="Duplessis S."/>
            <person name="Ehlting J."/>
            <person name="Ellis B."/>
            <person name="Gendler K."/>
            <person name="Goodstein D."/>
            <person name="Gribskov M."/>
            <person name="Grimwood J."/>
            <person name="Groover A."/>
            <person name="Gunter L."/>
            <person name="Hamberger B."/>
            <person name="Heinze B."/>
            <person name="Helariutta Y."/>
            <person name="Henrissat B."/>
            <person name="Holligan D."/>
            <person name="Holt R."/>
            <person name="Huang W."/>
            <person name="Islam-Faridi N."/>
            <person name="Jones S."/>
            <person name="Jones-Rhoades M."/>
            <person name="Jorgensen R."/>
            <person name="Joshi C."/>
            <person name="Kangasjarvi J."/>
            <person name="Karlsson J."/>
            <person name="Kelleher C."/>
            <person name="Kirkpatrick R."/>
            <person name="Kirst M."/>
            <person name="Kohler A."/>
            <person name="Kalluri U."/>
            <person name="Larimer F."/>
            <person name="Leebens-Mack J."/>
            <person name="Leple J.C."/>
            <person name="Locascio P."/>
            <person name="Lou Y."/>
            <person name="Lucas S."/>
            <person name="Martin F."/>
            <person name="Montanini B."/>
            <person name="Napoli C."/>
            <person name="Nelson D.R."/>
            <person name="Nelson C."/>
            <person name="Nieminen K."/>
            <person name="Nilsson O."/>
            <person name="Pereda V."/>
            <person name="Peter G."/>
            <person name="Philippe R."/>
            <person name="Pilate G."/>
            <person name="Poliakov A."/>
            <person name="Razumovskaya J."/>
            <person name="Richardson P."/>
            <person name="Rinaldi C."/>
            <person name="Ritland K."/>
            <person name="Rouze P."/>
            <person name="Ryaboy D."/>
            <person name="Schmutz J."/>
            <person name="Schrader J."/>
            <person name="Segerman B."/>
            <person name="Shin H."/>
            <person name="Siddiqui A."/>
            <person name="Sterky F."/>
            <person name="Terry A."/>
            <person name="Tsai C.J."/>
            <person name="Uberbacher E."/>
            <person name="Unneberg P."/>
            <person name="Vahala J."/>
            <person name="Wall K."/>
            <person name="Wessler S."/>
            <person name="Yang G."/>
            <person name="Yin T."/>
            <person name="Douglas C."/>
            <person name="Marra M."/>
            <person name="Sandberg G."/>
            <person name="Van de Peer Y."/>
            <person name="Rokhsar D."/>
        </authorList>
    </citation>
    <scope>NUCLEOTIDE SEQUENCE [LARGE SCALE GENOMIC DNA]</scope>
    <source>
        <strain evidence="13">cv. Nisqually</strain>
    </source>
</reference>
<dbReference type="AlphaFoldDB" id="A0A2K2C550"/>
<dbReference type="GO" id="GO:0006099">
    <property type="term" value="P:tricarboxylic acid cycle"/>
    <property type="evidence" value="ECO:0007669"/>
    <property type="project" value="InterPro"/>
</dbReference>
<evidence type="ECO:0000256" key="9">
    <source>
        <dbReference type="ARBA" id="ARBA00023004"/>
    </source>
</evidence>
<evidence type="ECO:0000256" key="5">
    <source>
        <dbReference type="ARBA" id="ARBA00022723"/>
    </source>
</evidence>
<keyword evidence="4 11" id="KW-0812">Transmembrane</keyword>
<organism evidence="12 13">
    <name type="scientific">Populus trichocarpa</name>
    <name type="common">Western balsam poplar</name>
    <name type="synonym">Populus balsamifera subsp. trichocarpa</name>
    <dbReference type="NCBI Taxonomy" id="3694"/>
    <lineage>
        <taxon>Eukaryota</taxon>
        <taxon>Viridiplantae</taxon>
        <taxon>Streptophyta</taxon>
        <taxon>Embryophyta</taxon>
        <taxon>Tracheophyta</taxon>
        <taxon>Spermatophyta</taxon>
        <taxon>Magnoliopsida</taxon>
        <taxon>eudicotyledons</taxon>
        <taxon>Gunneridae</taxon>
        <taxon>Pentapetalae</taxon>
        <taxon>rosids</taxon>
        <taxon>fabids</taxon>
        <taxon>Malpighiales</taxon>
        <taxon>Salicaceae</taxon>
        <taxon>Saliceae</taxon>
        <taxon>Populus</taxon>
    </lineage>
</organism>
<dbReference type="STRING" id="3694.A0A2K2C550"/>
<dbReference type="GO" id="GO:0006121">
    <property type="term" value="P:mitochondrial electron transport, succinate to ubiquinone"/>
    <property type="evidence" value="ECO:0000318"/>
    <property type="project" value="GO_Central"/>
</dbReference>
<proteinExistence type="predicted"/>